<keyword evidence="1" id="KW-1133">Transmembrane helix</keyword>
<evidence type="ECO:0000313" key="4">
    <source>
        <dbReference type="Proteomes" id="UP000529783"/>
    </source>
</evidence>
<dbReference type="RefSeq" id="WP_179845639.1">
    <property type="nucleotide sequence ID" value="NZ_JACCBA010000001.1"/>
</dbReference>
<dbReference type="Pfam" id="PF09990">
    <property type="entry name" value="DUF2231"/>
    <property type="match status" value="1"/>
</dbReference>
<feature type="domain" description="DUF2231" evidence="2">
    <location>
        <begin position="7"/>
        <end position="155"/>
    </location>
</feature>
<feature type="transmembrane region" description="Helical" evidence="1">
    <location>
        <begin position="13"/>
        <end position="35"/>
    </location>
</feature>
<name>A0A7Y9JHN7_9ACTN</name>
<keyword evidence="1" id="KW-0812">Transmembrane</keyword>
<dbReference type="InterPro" id="IPR017440">
    <property type="entry name" value="Cit_synth/succinyl-CoA_lig_AS"/>
</dbReference>
<feature type="transmembrane region" description="Helical" evidence="1">
    <location>
        <begin position="120"/>
        <end position="142"/>
    </location>
</feature>
<proteinExistence type="predicted"/>
<organism evidence="3 4">
    <name type="scientific">Actinomadura luteofluorescens</name>
    <dbReference type="NCBI Taxonomy" id="46163"/>
    <lineage>
        <taxon>Bacteria</taxon>
        <taxon>Bacillati</taxon>
        <taxon>Actinomycetota</taxon>
        <taxon>Actinomycetes</taxon>
        <taxon>Streptosporangiales</taxon>
        <taxon>Thermomonosporaceae</taxon>
        <taxon>Actinomadura</taxon>
    </lineage>
</organism>
<dbReference type="Proteomes" id="UP000529783">
    <property type="component" value="Unassembled WGS sequence"/>
</dbReference>
<gene>
    <name evidence="3" type="ORF">BJY14_004771</name>
</gene>
<feature type="transmembrane region" description="Helical" evidence="1">
    <location>
        <begin position="87"/>
        <end position="108"/>
    </location>
</feature>
<protein>
    <submittedName>
        <fullName evidence="3">Putative membrane protein</fullName>
    </submittedName>
</protein>
<reference evidence="3 4" key="1">
    <citation type="submission" date="2020-07" db="EMBL/GenBank/DDBJ databases">
        <title>Sequencing the genomes of 1000 actinobacteria strains.</title>
        <authorList>
            <person name="Klenk H.-P."/>
        </authorList>
    </citation>
    <scope>NUCLEOTIDE SEQUENCE [LARGE SCALE GENOMIC DNA]</scope>
    <source>
        <strain evidence="3 4">DSM 40398</strain>
    </source>
</reference>
<evidence type="ECO:0000256" key="1">
    <source>
        <dbReference type="SAM" id="Phobius"/>
    </source>
</evidence>
<dbReference type="InterPro" id="IPR019251">
    <property type="entry name" value="DUF2231_TM"/>
</dbReference>
<evidence type="ECO:0000313" key="3">
    <source>
        <dbReference type="EMBL" id="NYD48788.1"/>
    </source>
</evidence>
<dbReference type="EMBL" id="JACCBA010000001">
    <property type="protein sequence ID" value="NYD48788.1"/>
    <property type="molecule type" value="Genomic_DNA"/>
</dbReference>
<accession>A0A7Y9JHN7</accession>
<sequence length="162" mass="17341">MPETLWGLPVHPLIVHLVVFLVPLTVLAALVVAVWPRARRLLAPWVLGVATIALITIPLATESGEHLEEQVSRSSLVEEHAELGDTLLPLMAALWVVLAIIVAVDFYVRRKTDGPPSWTRVVMPVAMVLTVGASAVTGVQVVRIGHSGAKAVWSDVGTGQRG</sequence>
<evidence type="ECO:0000259" key="2">
    <source>
        <dbReference type="Pfam" id="PF09990"/>
    </source>
</evidence>
<feature type="transmembrane region" description="Helical" evidence="1">
    <location>
        <begin position="42"/>
        <end position="61"/>
    </location>
</feature>
<dbReference type="AlphaFoldDB" id="A0A7Y9JHN7"/>
<keyword evidence="1" id="KW-0472">Membrane</keyword>
<keyword evidence="4" id="KW-1185">Reference proteome</keyword>
<dbReference type="PROSITE" id="PS00399">
    <property type="entry name" value="SUCCINYL_COA_LIG_2"/>
    <property type="match status" value="1"/>
</dbReference>
<comment type="caution">
    <text evidence="3">The sequence shown here is derived from an EMBL/GenBank/DDBJ whole genome shotgun (WGS) entry which is preliminary data.</text>
</comment>